<evidence type="ECO:0000313" key="5">
    <source>
        <dbReference type="EMBL" id="KAF6435817.1"/>
    </source>
</evidence>
<gene>
    <name evidence="5" type="ORF">HJG63_012541</name>
</gene>
<comment type="caution">
    <text evidence="5">The sequence shown here is derived from an EMBL/GenBank/DDBJ whole genome shotgun (WGS) entry which is preliminary data.</text>
</comment>
<dbReference type="Pfam" id="PF15186">
    <property type="entry name" value="TEX13"/>
    <property type="match status" value="1"/>
</dbReference>
<protein>
    <recommendedName>
        <fullName evidence="4">Testis-expressed protein 13 A-D N-terminal domain-containing protein</fullName>
    </recommendedName>
</protein>
<dbReference type="PANTHER" id="PTHR23111:SF103">
    <property type="entry name" value="TEX13 FAMILY MEMBER C3-RELATED"/>
    <property type="match status" value="1"/>
</dbReference>
<dbReference type="InterPro" id="IPR028193">
    <property type="entry name" value="TEX13A-D_N"/>
</dbReference>
<evidence type="ECO:0000256" key="3">
    <source>
        <dbReference type="SAM" id="MobiDB-lite"/>
    </source>
</evidence>
<dbReference type="Proteomes" id="UP000593571">
    <property type="component" value="Unassembled WGS sequence"/>
</dbReference>
<sequence>MAVDLGDARSGFRHSEIVLFINEEVLSNGGCPDFYLTFCSRPWNEIEDKLLSIIADPQVPRAVKRACTWSALALSVRVAARQREQQAHRVRRLQEQVEERETAAWALASQLQRLRKERDMLVSQLRRMREDLQQTLDDREALRRQLLQAEKQSREVVPESRPQRLGYDVWPLNADERNKVLAEMRQRRKDADFQRESTQIPLTTGVLHVPGPQNPWAQVVHTPLPVPYPTPFPAAISYPAPPAPTVVTETDETAGPAFPPQMPTGMIYPSDMWPAVGSQEEIAPQPDQRNQGQEEVPVRPHFINSSGHSQSKEDPRKQQPQGQVPTLPKAPGTSCEAEEAPAPSV</sequence>
<evidence type="ECO:0000256" key="1">
    <source>
        <dbReference type="ARBA" id="ARBA00008287"/>
    </source>
</evidence>
<accession>A0A7J8EJY5</accession>
<dbReference type="GO" id="GO:0003729">
    <property type="term" value="F:mRNA binding"/>
    <property type="evidence" value="ECO:0007669"/>
    <property type="project" value="TreeGrafter"/>
</dbReference>
<reference evidence="5 6" key="1">
    <citation type="journal article" date="2020" name="Nature">
        <title>Six reference-quality genomes reveal evolution of bat adaptations.</title>
        <authorList>
            <person name="Jebb D."/>
            <person name="Huang Z."/>
            <person name="Pippel M."/>
            <person name="Hughes G.M."/>
            <person name="Lavrichenko K."/>
            <person name="Devanna P."/>
            <person name="Winkler S."/>
            <person name="Jermiin L.S."/>
            <person name="Skirmuntt E.C."/>
            <person name="Katzourakis A."/>
            <person name="Burkitt-Gray L."/>
            <person name="Ray D.A."/>
            <person name="Sullivan K.A.M."/>
            <person name="Roscito J.G."/>
            <person name="Kirilenko B.M."/>
            <person name="Davalos L.M."/>
            <person name="Corthals A.P."/>
            <person name="Power M.L."/>
            <person name="Jones G."/>
            <person name="Ransome R.D."/>
            <person name="Dechmann D.K.N."/>
            <person name="Locatelli A.G."/>
            <person name="Puechmaille S.J."/>
            <person name="Fedrigo O."/>
            <person name="Jarvis E.D."/>
            <person name="Hiller M."/>
            <person name="Vernes S.C."/>
            <person name="Myers E.W."/>
            <person name="Teeling E.C."/>
        </authorList>
    </citation>
    <scope>NUCLEOTIDE SEQUENCE [LARGE SCALE GENOMIC DNA]</scope>
    <source>
        <strain evidence="5">MRouAeg1</strain>
        <tissue evidence="5">Muscle</tissue>
    </source>
</reference>
<evidence type="ECO:0000256" key="2">
    <source>
        <dbReference type="SAM" id="Coils"/>
    </source>
</evidence>
<feature type="coiled-coil region" evidence="2">
    <location>
        <begin position="76"/>
        <end position="152"/>
    </location>
</feature>
<organism evidence="5 6">
    <name type="scientific">Rousettus aegyptiacus</name>
    <name type="common">Egyptian fruit bat</name>
    <name type="synonym">Pteropus aegyptiacus</name>
    <dbReference type="NCBI Taxonomy" id="9407"/>
    <lineage>
        <taxon>Eukaryota</taxon>
        <taxon>Metazoa</taxon>
        <taxon>Chordata</taxon>
        <taxon>Craniata</taxon>
        <taxon>Vertebrata</taxon>
        <taxon>Euteleostomi</taxon>
        <taxon>Mammalia</taxon>
        <taxon>Eutheria</taxon>
        <taxon>Laurasiatheria</taxon>
        <taxon>Chiroptera</taxon>
        <taxon>Yinpterochiroptera</taxon>
        <taxon>Pteropodoidea</taxon>
        <taxon>Pteropodidae</taxon>
        <taxon>Rousettinae</taxon>
        <taxon>Rousettus</taxon>
    </lineage>
</organism>
<dbReference type="AlphaFoldDB" id="A0A7J8EJY5"/>
<dbReference type="PANTHER" id="PTHR23111">
    <property type="entry name" value="ZINC FINGER PROTEIN"/>
    <property type="match status" value="1"/>
</dbReference>
<evidence type="ECO:0000313" key="6">
    <source>
        <dbReference type="Proteomes" id="UP000593571"/>
    </source>
</evidence>
<name>A0A7J8EJY5_ROUAE</name>
<proteinExistence type="inferred from homology"/>
<feature type="domain" description="Testis-expressed protein 13 A-D N-terminal" evidence="4">
    <location>
        <begin position="6"/>
        <end position="150"/>
    </location>
</feature>
<comment type="similarity">
    <text evidence="1">Belongs to the TEX13 family.</text>
</comment>
<feature type="region of interest" description="Disordered" evidence="3">
    <location>
        <begin position="281"/>
        <end position="345"/>
    </location>
</feature>
<keyword evidence="2" id="KW-0175">Coiled coil</keyword>
<dbReference type="EMBL" id="JACASE010000009">
    <property type="protein sequence ID" value="KAF6435817.1"/>
    <property type="molecule type" value="Genomic_DNA"/>
</dbReference>
<keyword evidence="6" id="KW-1185">Reference proteome</keyword>
<evidence type="ECO:0000259" key="4">
    <source>
        <dbReference type="Pfam" id="PF15186"/>
    </source>
</evidence>